<dbReference type="InterPro" id="IPR001199">
    <property type="entry name" value="Cyt_B5-like_heme/steroid-bd"/>
</dbReference>
<dbReference type="Pfam" id="PF00173">
    <property type="entry name" value="Cyt-b5"/>
    <property type="match status" value="1"/>
</dbReference>
<gene>
    <name evidence="6" type="ORF">CYY_005838</name>
</gene>
<dbReference type="PANTHER" id="PTHR46237:SF1">
    <property type="entry name" value="CYTOCHROME B5 REDUCTASE 4"/>
    <property type="match status" value="1"/>
</dbReference>
<protein>
    <recommendedName>
        <fullName evidence="5">Cytochrome b5 heme-binding domain-containing protein</fullName>
    </recommendedName>
</protein>
<feature type="domain" description="Cytochrome b5 heme-binding" evidence="5">
    <location>
        <begin position="64"/>
        <end position="140"/>
    </location>
</feature>
<reference evidence="6" key="1">
    <citation type="submission" date="2020-01" db="EMBL/GenBank/DDBJ databases">
        <title>Development of genomics and gene disruption for Polysphondylium violaceum indicates a role for the polyketide synthase stlB in stalk morphogenesis.</title>
        <authorList>
            <person name="Narita B."/>
            <person name="Kawabe Y."/>
            <person name="Kin K."/>
            <person name="Saito T."/>
            <person name="Gibbs R."/>
            <person name="Kuspa A."/>
            <person name="Muzny D."/>
            <person name="Queller D."/>
            <person name="Richards S."/>
            <person name="Strassman J."/>
            <person name="Sucgang R."/>
            <person name="Worley K."/>
            <person name="Schaap P."/>
        </authorList>
    </citation>
    <scope>NUCLEOTIDE SEQUENCE</scope>
    <source>
        <strain evidence="6">QSvi11</strain>
    </source>
</reference>
<dbReference type="SUPFAM" id="SSF55856">
    <property type="entry name" value="Cytochrome b5-like heme/steroid binding domain"/>
    <property type="match status" value="1"/>
</dbReference>
<dbReference type="AlphaFoldDB" id="A0A8J4PT77"/>
<dbReference type="PROSITE" id="PS50255">
    <property type="entry name" value="CYTOCHROME_B5_2"/>
    <property type="match status" value="1"/>
</dbReference>
<dbReference type="GO" id="GO:0020037">
    <property type="term" value="F:heme binding"/>
    <property type="evidence" value="ECO:0007669"/>
    <property type="project" value="TreeGrafter"/>
</dbReference>
<sequence length="145" mass="16760">MDAKTHQKLVELYKSVELLPTDQEVEDKKNGKRKRKVPLQHGHSQLDWVKKHNAIQSNTLYQGHGKIPLSEFKKHNTVQDAWTVYKGAVYNITEYFTYHPGGDTELARAAGHDCTKIFEFTHSWVNFESMMAKNLIGYLIPDDMI</sequence>
<dbReference type="GO" id="GO:0005737">
    <property type="term" value="C:cytoplasm"/>
    <property type="evidence" value="ECO:0007669"/>
    <property type="project" value="TreeGrafter"/>
</dbReference>
<dbReference type="GO" id="GO:0046872">
    <property type="term" value="F:metal ion binding"/>
    <property type="evidence" value="ECO:0007669"/>
    <property type="project" value="UniProtKB-KW"/>
</dbReference>
<feature type="region of interest" description="Disordered" evidence="4">
    <location>
        <begin position="23"/>
        <end position="42"/>
    </location>
</feature>
<keyword evidence="7" id="KW-1185">Reference proteome</keyword>
<keyword evidence="2" id="KW-0479">Metal-binding</keyword>
<dbReference type="OrthoDB" id="432299at2759"/>
<dbReference type="Gene3D" id="3.10.120.10">
    <property type="entry name" value="Cytochrome b5-like heme/steroid binding domain"/>
    <property type="match status" value="1"/>
</dbReference>
<dbReference type="InterPro" id="IPR051872">
    <property type="entry name" value="Cytochrome_b5/Flavoprotein_Rdt"/>
</dbReference>
<organism evidence="6 7">
    <name type="scientific">Polysphondylium violaceum</name>
    <dbReference type="NCBI Taxonomy" id="133409"/>
    <lineage>
        <taxon>Eukaryota</taxon>
        <taxon>Amoebozoa</taxon>
        <taxon>Evosea</taxon>
        <taxon>Eumycetozoa</taxon>
        <taxon>Dictyostelia</taxon>
        <taxon>Dictyosteliales</taxon>
        <taxon>Dictyosteliaceae</taxon>
        <taxon>Polysphondylium</taxon>
    </lineage>
</organism>
<dbReference type="GO" id="GO:0004128">
    <property type="term" value="F:cytochrome-b5 reductase activity, acting on NAD(P)H"/>
    <property type="evidence" value="ECO:0007669"/>
    <property type="project" value="TreeGrafter"/>
</dbReference>
<proteinExistence type="predicted"/>
<dbReference type="Proteomes" id="UP000695562">
    <property type="component" value="Unassembled WGS sequence"/>
</dbReference>
<evidence type="ECO:0000256" key="1">
    <source>
        <dbReference type="ARBA" id="ARBA00022617"/>
    </source>
</evidence>
<evidence type="ECO:0000313" key="7">
    <source>
        <dbReference type="Proteomes" id="UP000695562"/>
    </source>
</evidence>
<keyword evidence="3" id="KW-0408">Iron</keyword>
<name>A0A8J4PT77_9MYCE</name>
<evidence type="ECO:0000256" key="2">
    <source>
        <dbReference type="ARBA" id="ARBA00022723"/>
    </source>
</evidence>
<keyword evidence="1" id="KW-0349">Heme</keyword>
<evidence type="ECO:0000313" key="6">
    <source>
        <dbReference type="EMBL" id="KAF2072861.1"/>
    </source>
</evidence>
<dbReference type="InterPro" id="IPR036400">
    <property type="entry name" value="Cyt_B5-like_heme/steroid_sf"/>
</dbReference>
<evidence type="ECO:0000259" key="5">
    <source>
        <dbReference type="PROSITE" id="PS50255"/>
    </source>
</evidence>
<comment type="caution">
    <text evidence="6">The sequence shown here is derived from an EMBL/GenBank/DDBJ whole genome shotgun (WGS) entry which is preliminary data.</text>
</comment>
<dbReference type="SMART" id="SM01117">
    <property type="entry name" value="Cyt-b5"/>
    <property type="match status" value="1"/>
</dbReference>
<dbReference type="EMBL" id="AJWJ01000243">
    <property type="protein sequence ID" value="KAF2072861.1"/>
    <property type="molecule type" value="Genomic_DNA"/>
</dbReference>
<dbReference type="PANTHER" id="PTHR46237">
    <property type="entry name" value="CYTOCHROME B5 REDUCTASE 4 FAMILY MEMBER"/>
    <property type="match status" value="1"/>
</dbReference>
<evidence type="ECO:0000256" key="4">
    <source>
        <dbReference type="SAM" id="MobiDB-lite"/>
    </source>
</evidence>
<dbReference type="FunFam" id="3.10.120.10:FF:000001">
    <property type="entry name" value="Cytochrome b5 reductase 4"/>
    <property type="match status" value="1"/>
</dbReference>
<evidence type="ECO:0000256" key="3">
    <source>
        <dbReference type="ARBA" id="ARBA00023004"/>
    </source>
</evidence>
<accession>A0A8J4PT77</accession>